<protein>
    <submittedName>
        <fullName evidence="1">Putative transcriptional regulator, xylose operon suppressor</fullName>
    </submittedName>
</protein>
<dbReference type="PANTHER" id="PTHR18964:SF173">
    <property type="entry name" value="GLUCOKINASE"/>
    <property type="match status" value="1"/>
</dbReference>
<dbReference type="InterPro" id="IPR043129">
    <property type="entry name" value="ATPase_NBD"/>
</dbReference>
<dbReference type="InterPro" id="IPR036388">
    <property type="entry name" value="WH-like_DNA-bd_sf"/>
</dbReference>
<dbReference type="Pfam" id="PF00480">
    <property type="entry name" value="ROK"/>
    <property type="match status" value="1"/>
</dbReference>
<dbReference type="InterPro" id="IPR000600">
    <property type="entry name" value="ROK"/>
</dbReference>
<dbReference type="Gene3D" id="3.30.420.40">
    <property type="match status" value="2"/>
</dbReference>
<dbReference type="Gene3D" id="1.10.10.10">
    <property type="entry name" value="Winged helix-like DNA-binding domain superfamily/Winged helix DNA-binding domain"/>
    <property type="match status" value="1"/>
</dbReference>
<dbReference type="AlphaFoldDB" id="Q1YHH5"/>
<dbReference type="SUPFAM" id="SSF46785">
    <property type="entry name" value="Winged helix' DNA-binding domain"/>
    <property type="match status" value="1"/>
</dbReference>
<keyword evidence="2" id="KW-1185">Reference proteome</keyword>
<accession>Q1YHH5</accession>
<dbReference type="HOGENOM" id="CLU_036604_13_1_5"/>
<dbReference type="PANTHER" id="PTHR18964">
    <property type="entry name" value="ROK (REPRESSOR, ORF, KINASE) FAMILY"/>
    <property type="match status" value="1"/>
</dbReference>
<dbReference type="EMBL" id="AAPJ01000004">
    <property type="protein sequence ID" value="EAS49604.1"/>
    <property type="molecule type" value="Genomic_DNA"/>
</dbReference>
<dbReference type="SUPFAM" id="SSF53067">
    <property type="entry name" value="Actin-like ATPase domain"/>
    <property type="match status" value="2"/>
</dbReference>
<evidence type="ECO:0000313" key="1">
    <source>
        <dbReference type="EMBL" id="EAS49604.1"/>
    </source>
</evidence>
<name>Q1YHH5_AURMS</name>
<evidence type="ECO:0000313" key="2">
    <source>
        <dbReference type="Proteomes" id="UP000000321"/>
    </source>
</evidence>
<sequence>MTAIFRRVNMTIGLWLSAEEGGRPRPGEEPGIMLAKTDADAVRVHNRRAVIDHLRRTGIATRKAISAATGLSVSAASAITTGMLRADLIVEVDEDERASRRGRPGKSLGLQGAAATVATAKIAVGELSVRLCDYRGATLGAASCERDIADLDQDGLVTLLVELLREAETASPGAPPARQIVLAVQGKTDSNARRILWSPTLKARNLEIAGPLSALTGAEVGVFNDCSLMPEAFRWKPDFVGRDFATLFIGFGVGMGLRLGGSTFQGQRSSAVEFGHINHIPGGALCRCGNRGCVEAYAGDYAIWRRAYGRTDEIPTRRISDEDMHRLAALARSGDTAALAAFEEAGTAIGYSLGRMFTLIDPLPIVVTGAGAHAMDLLEPTIRAGIGDSAIDGVGVDTPFSRVEDVDELVFEAAAAKALAAVDGEFAGAGGAETREAACCDIVLRSSR</sequence>
<dbReference type="InterPro" id="IPR036390">
    <property type="entry name" value="WH_DNA-bd_sf"/>
</dbReference>
<dbReference type="BioCyc" id="AURANTIMONAS:SI859A1_00257-MONOMER"/>
<comment type="caution">
    <text evidence="1">The sequence shown here is derived from an EMBL/GenBank/DDBJ whole genome shotgun (WGS) entry which is preliminary data.</text>
</comment>
<gene>
    <name evidence="1" type="ORF">SI859A1_00257</name>
</gene>
<organism evidence="1 2">
    <name type="scientific">Aurantimonas manganoxydans (strain ATCC BAA-1229 / DSM 21871 / SI85-9A1)</name>
    <dbReference type="NCBI Taxonomy" id="287752"/>
    <lineage>
        <taxon>Bacteria</taxon>
        <taxon>Pseudomonadati</taxon>
        <taxon>Pseudomonadota</taxon>
        <taxon>Alphaproteobacteria</taxon>
        <taxon>Hyphomicrobiales</taxon>
        <taxon>Aurantimonadaceae</taxon>
        <taxon>Aurantimonas</taxon>
    </lineage>
</organism>
<reference evidence="1 2" key="1">
    <citation type="journal article" date="2008" name="Appl. Environ. Microbiol.">
        <title>Genomic insights into Mn(II) oxidation by the marine alphaproteobacterium Aurantimonas sp. strain SI85-9A1.</title>
        <authorList>
            <person name="Dick G.J."/>
            <person name="Podell S."/>
            <person name="Johnson H.A."/>
            <person name="Rivera-Espinoza Y."/>
            <person name="Bernier-Latmani R."/>
            <person name="McCarthy J.K."/>
            <person name="Torpey J.W."/>
            <person name="Clement B.G."/>
            <person name="Gaasterland T."/>
            <person name="Tebo B.M."/>
        </authorList>
    </citation>
    <scope>NUCLEOTIDE SEQUENCE [LARGE SCALE GENOMIC DNA]</scope>
    <source>
        <strain evidence="1 2">SI85-9A1</strain>
    </source>
</reference>
<proteinExistence type="predicted"/>
<dbReference type="Proteomes" id="UP000000321">
    <property type="component" value="Unassembled WGS sequence"/>
</dbReference>